<dbReference type="Pfam" id="PF13298">
    <property type="entry name" value="LigD_N"/>
    <property type="match status" value="1"/>
</dbReference>
<dbReference type="CDD" id="cd07971">
    <property type="entry name" value="OBF_DNA_ligase_LigD"/>
    <property type="match status" value="1"/>
</dbReference>
<dbReference type="PANTHER" id="PTHR42705:SF2">
    <property type="entry name" value="BIFUNCTIONAL NON-HOMOLOGOUS END JOINING PROTEIN LIGD"/>
    <property type="match status" value="1"/>
</dbReference>
<dbReference type="InterPro" id="IPR012310">
    <property type="entry name" value="DNA_ligase_ATP-dep_cent"/>
</dbReference>
<feature type="region of interest" description="Disordered" evidence="23">
    <location>
        <begin position="1"/>
        <end position="30"/>
    </location>
</feature>
<keyword evidence="17" id="KW-0464">Manganese</keyword>
<keyword evidence="26" id="KW-1185">Reference proteome</keyword>
<evidence type="ECO:0000256" key="7">
    <source>
        <dbReference type="ARBA" id="ARBA00022723"/>
    </source>
</evidence>
<dbReference type="SUPFAM" id="SSF56091">
    <property type="entry name" value="DNA ligase/mRNA capping enzyme, catalytic domain"/>
    <property type="match status" value="1"/>
</dbReference>
<evidence type="ECO:0000256" key="22">
    <source>
        <dbReference type="ARBA" id="ARBA00049990"/>
    </source>
</evidence>
<evidence type="ECO:0000256" key="19">
    <source>
        <dbReference type="ARBA" id="ARBA00029943"/>
    </source>
</evidence>
<accession>A0ABN2YEP5</accession>
<comment type="cofactor">
    <cofactor evidence="1">
        <name>Mn(2+)</name>
        <dbReference type="ChEBI" id="CHEBI:29035"/>
    </cofactor>
</comment>
<dbReference type="Proteomes" id="UP001500102">
    <property type="component" value="Unassembled WGS sequence"/>
</dbReference>
<protein>
    <recommendedName>
        <fullName evidence="2">DNA ligase (ATP)</fullName>
        <ecNumber evidence="2">6.5.1.1</ecNumber>
    </recommendedName>
    <alternativeName>
        <fullName evidence="19">NHEJ DNA polymerase</fullName>
    </alternativeName>
</protein>
<evidence type="ECO:0000256" key="18">
    <source>
        <dbReference type="ARBA" id="ARBA00023268"/>
    </source>
</evidence>
<feature type="compositionally biased region" description="Low complexity" evidence="23">
    <location>
        <begin position="512"/>
        <end position="529"/>
    </location>
</feature>
<keyword evidence="13" id="KW-0239">DNA-directed DNA polymerase</keyword>
<evidence type="ECO:0000256" key="21">
    <source>
        <dbReference type="ARBA" id="ARBA00049981"/>
    </source>
</evidence>
<evidence type="ECO:0000256" key="8">
    <source>
        <dbReference type="ARBA" id="ARBA00022741"/>
    </source>
</evidence>
<keyword evidence="8" id="KW-0547">Nucleotide-binding</keyword>
<dbReference type="NCBIfam" id="TIGR02777">
    <property type="entry name" value="LigD_PE_dom"/>
    <property type="match status" value="1"/>
</dbReference>
<evidence type="ECO:0000256" key="20">
    <source>
        <dbReference type="ARBA" id="ARBA00034003"/>
    </source>
</evidence>
<dbReference type="NCBIfam" id="NF007210">
    <property type="entry name" value="PRK09632.1"/>
    <property type="match status" value="1"/>
</dbReference>
<dbReference type="PROSITE" id="PS00697">
    <property type="entry name" value="DNA_LIGASE_A1"/>
    <property type="match status" value="1"/>
</dbReference>
<evidence type="ECO:0000256" key="16">
    <source>
        <dbReference type="ARBA" id="ARBA00023204"/>
    </source>
</evidence>
<name>A0ABN2YEP5_9MICC</name>
<dbReference type="Gene3D" id="3.90.920.10">
    <property type="entry name" value="DNA primase, PRIM domain"/>
    <property type="match status" value="1"/>
</dbReference>
<keyword evidence="9" id="KW-0227">DNA damage</keyword>
<dbReference type="InterPro" id="IPR014144">
    <property type="entry name" value="LigD_PE_domain"/>
</dbReference>
<keyword evidence="16" id="KW-0234">DNA repair</keyword>
<dbReference type="SUPFAM" id="SSF50249">
    <property type="entry name" value="Nucleic acid-binding proteins"/>
    <property type="match status" value="1"/>
</dbReference>
<keyword evidence="11" id="KW-0269">Exonuclease</keyword>
<keyword evidence="15" id="KW-0233">DNA recombination</keyword>
<keyword evidence="5" id="KW-0548">Nucleotidyltransferase</keyword>
<keyword evidence="6" id="KW-0540">Nuclease</keyword>
<evidence type="ECO:0000256" key="2">
    <source>
        <dbReference type="ARBA" id="ARBA00012727"/>
    </source>
</evidence>
<dbReference type="InterPro" id="IPR033649">
    <property type="entry name" value="MtLigD_Pol-like"/>
</dbReference>
<evidence type="ECO:0000313" key="26">
    <source>
        <dbReference type="Proteomes" id="UP001500102"/>
    </source>
</evidence>
<keyword evidence="7" id="KW-0479">Metal-binding</keyword>
<evidence type="ECO:0000256" key="12">
    <source>
        <dbReference type="ARBA" id="ARBA00022840"/>
    </source>
</evidence>
<comment type="similarity">
    <text evidence="22">In the N-terminal section; belongs to the LigD polymerase family.</text>
</comment>
<dbReference type="CDD" id="cd04863">
    <property type="entry name" value="MtLigD_Pol_like"/>
    <property type="match status" value="1"/>
</dbReference>
<keyword evidence="18" id="KW-0511">Multifunctional enzyme</keyword>
<evidence type="ECO:0000256" key="3">
    <source>
        <dbReference type="ARBA" id="ARBA00022598"/>
    </source>
</evidence>
<comment type="caution">
    <text evidence="25">The sequence shown here is derived from an EMBL/GenBank/DDBJ whole genome shotgun (WGS) entry which is preliminary data.</text>
</comment>
<dbReference type="InterPro" id="IPR016059">
    <property type="entry name" value="DNA_ligase_ATP-dep_CS"/>
</dbReference>
<keyword evidence="4" id="KW-0808">Transferase</keyword>
<evidence type="ECO:0000256" key="23">
    <source>
        <dbReference type="SAM" id="MobiDB-lite"/>
    </source>
</evidence>
<evidence type="ECO:0000256" key="13">
    <source>
        <dbReference type="ARBA" id="ARBA00022932"/>
    </source>
</evidence>
<organism evidence="25 26">
    <name type="scientific">Arthrobacter humicola</name>
    <dbReference type="NCBI Taxonomy" id="409291"/>
    <lineage>
        <taxon>Bacteria</taxon>
        <taxon>Bacillati</taxon>
        <taxon>Actinomycetota</taxon>
        <taxon>Actinomycetes</taxon>
        <taxon>Micrococcales</taxon>
        <taxon>Micrococcaceae</taxon>
        <taxon>Arthrobacter</taxon>
    </lineage>
</organism>
<evidence type="ECO:0000256" key="6">
    <source>
        <dbReference type="ARBA" id="ARBA00022722"/>
    </source>
</evidence>
<evidence type="ECO:0000259" key="24">
    <source>
        <dbReference type="PROSITE" id="PS50160"/>
    </source>
</evidence>
<dbReference type="InterPro" id="IPR012309">
    <property type="entry name" value="DNA_ligase_ATP-dep_C"/>
</dbReference>
<sequence length="878" mass="94712">MAERTTQPAAQPAAGRDAQRENTPPANGRQRVLVEGRELVLTNLDKVMYPETGTTKADVLAYYAAVAPVLIPAVRNRPATRKRWVHGVGTAEEPGQVFFQKNLDESAPGWISRAAIKHKEHTNQYPLVNDAATLAWLAQIAALEIHVPQWRVDSHGRALPPDRMVLDLDPGDGAGLAECAEVAKLARAILQDIGLDPVPVTSGSKGIHLYAALDGTRGSEQISDFAHELARALEADHPDLVVSDMKKTLRTGKVLVDWSQNSAAKTTIAPYSLRGRLRPTVAAPRTWRELSSASLRQLDYHEVMKRVQSGKDPFAAVSGGSAADPRLESYRAKRDANSTPEPFAADARAAGTVAGAGPLRESFVIQEHHASRLHYDFRLERDGVLVSWALPKGVPTSKATNHLAVQTEDHPLDYADFEGVIPKGQYGAGTVSVWDRGYYDCEKWIAGKEVIATLTGAEGGGLGGTRRFALIHTGQADDQWLIHLMDPAGPHKGHRTAAPADQETGQDAAPDGGQEAAPGGSPGQPAAPGLDPPPGRAHVPDPSPAPDVSGFSPMLASAGTAADLADKDWQVELKWDGVRALVIGDATTVRLVSRNGNDMSASYPELTDRSLWPEQDFVADGEIIAVGRTGRPDFGLLQGRMKLTKAADVAKAQDSTPVRLMLFDLLFDAGEDLRPLPLSERRLRLERFIRPSGAHIELSGVIDAGDAHKISVRHILESVAELGLEGVMAKRTDGRYVGQRSRSWLKLKLERTQEVVVGGWRTGNGERRESVGSLLLGIPDGSKLRYVGRVGSGFSTRELKELRQQLDALPRKTSPFREVPDADAADAHWVSAKLVGEVSYGDWTGGGKLRHPVWRGWRLDKTPADVVVEPVAGPAAGP</sequence>
<comment type="similarity">
    <text evidence="21">In the C-terminal section; belongs to the ATP-dependent DNA ligase family.</text>
</comment>
<feature type="region of interest" description="Disordered" evidence="23">
    <location>
        <begin position="485"/>
        <end position="554"/>
    </location>
</feature>
<evidence type="ECO:0000313" key="25">
    <source>
        <dbReference type="EMBL" id="GAA2126353.1"/>
    </source>
</evidence>
<dbReference type="CDD" id="cd07906">
    <property type="entry name" value="Adenylation_DNA_ligase_LigD_LigC"/>
    <property type="match status" value="1"/>
</dbReference>
<evidence type="ECO:0000256" key="14">
    <source>
        <dbReference type="ARBA" id="ARBA00023125"/>
    </source>
</evidence>
<dbReference type="GO" id="GO:0016874">
    <property type="term" value="F:ligase activity"/>
    <property type="evidence" value="ECO:0007669"/>
    <property type="project" value="UniProtKB-KW"/>
</dbReference>
<dbReference type="InterPro" id="IPR014146">
    <property type="entry name" value="LigD_ligase_dom"/>
</dbReference>
<evidence type="ECO:0000256" key="1">
    <source>
        <dbReference type="ARBA" id="ARBA00001936"/>
    </source>
</evidence>
<evidence type="ECO:0000256" key="10">
    <source>
        <dbReference type="ARBA" id="ARBA00022801"/>
    </source>
</evidence>
<proteinExistence type="inferred from homology"/>
<dbReference type="PROSITE" id="PS50160">
    <property type="entry name" value="DNA_LIGASE_A3"/>
    <property type="match status" value="1"/>
</dbReference>
<keyword evidence="12" id="KW-0067">ATP-binding</keyword>
<evidence type="ECO:0000256" key="9">
    <source>
        <dbReference type="ARBA" id="ARBA00022763"/>
    </source>
</evidence>
<dbReference type="Pfam" id="PF01068">
    <property type="entry name" value="DNA_ligase_A_M"/>
    <property type="match status" value="1"/>
</dbReference>
<dbReference type="EMBL" id="BAAAQB010000006">
    <property type="protein sequence ID" value="GAA2126353.1"/>
    <property type="molecule type" value="Genomic_DNA"/>
</dbReference>
<evidence type="ECO:0000256" key="5">
    <source>
        <dbReference type="ARBA" id="ARBA00022695"/>
    </source>
</evidence>
<dbReference type="Pfam" id="PF21686">
    <property type="entry name" value="LigD_Prim-Pol"/>
    <property type="match status" value="1"/>
</dbReference>
<dbReference type="PANTHER" id="PTHR42705">
    <property type="entry name" value="BIFUNCTIONAL NON-HOMOLOGOUS END JOINING PROTEIN LIGD"/>
    <property type="match status" value="1"/>
</dbReference>
<evidence type="ECO:0000256" key="11">
    <source>
        <dbReference type="ARBA" id="ARBA00022839"/>
    </source>
</evidence>
<dbReference type="Gene3D" id="3.30.470.30">
    <property type="entry name" value="DNA ligase/mRNA capping enzyme"/>
    <property type="match status" value="1"/>
</dbReference>
<keyword evidence="3 25" id="KW-0436">Ligase</keyword>
<dbReference type="NCBIfam" id="TIGR02779">
    <property type="entry name" value="NHEJ_ligase_lig"/>
    <property type="match status" value="1"/>
</dbReference>
<reference evidence="25 26" key="1">
    <citation type="journal article" date="2019" name="Int. J. Syst. Evol. Microbiol.">
        <title>The Global Catalogue of Microorganisms (GCM) 10K type strain sequencing project: providing services to taxonomists for standard genome sequencing and annotation.</title>
        <authorList>
            <consortium name="The Broad Institute Genomics Platform"/>
            <consortium name="The Broad Institute Genome Sequencing Center for Infectious Disease"/>
            <person name="Wu L."/>
            <person name="Ma J."/>
        </authorList>
    </citation>
    <scope>NUCLEOTIDE SEQUENCE [LARGE SCALE GENOMIC DNA]</scope>
    <source>
        <strain evidence="25 26">JCM 15921</strain>
    </source>
</reference>
<dbReference type="InterPro" id="IPR052171">
    <property type="entry name" value="NHEJ_LigD"/>
</dbReference>
<keyword evidence="14" id="KW-0238">DNA-binding</keyword>
<dbReference type="Pfam" id="PF04679">
    <property type="entry name" value="DNA_ligase_A_C"/>
    <property type="match status" value="1"/>
</dbReference>
<dbReference type="InterPro" id="IPR014145">
    <property type="entry name" value="LigD_pol_dom"/>
</dbReference>
<dbReference type="Gene3D" id="2.40.50.140">
    <property type="entry name" value="Nucleic acid-binding proteins"/>
    <property type="match status" value="1"/>
</dbReference>
<feature type="domain" description="ATP-dependent DNA ligase family profile" evidence="24">
    <location>
        <begin position="651"/>
        <end position="780"/>
    </location>
</feature>
<keyword evidence="10" id="KW-0378">Hydrolase</keyword>
<dbReference type="NCBIfam" id="TIGR02778">
    <property type="entry name" value="ligD_pol"/>
    <property type="match status" value="1"/>
</dbReference>
<evidence type="ECO:0000256" key="15">
    <source>
        <dbReference type="ARBA" id="ARBA00023172"/>
    </source>
</evidence>
<evidence type="ECO:0000256" key="17">
    <source>
        <dbReference type="ARBA" id="ARBA00023211"/>
    </source>
</evidence>
<comment type="catalytic activity">
    <reaction evidence="20">
        <text>ATP + (deoxyribonucleotide)n-3'-hydroxyl + 5'-phospho-(deoxyribonucleotide)m = (deoxyribonucleotide)n+m + AMP + diphosphate.</text>
        <dbReference type="EC" id="6.5.1.1"/>
    </reaction>
</comment>
<gene>
    <name evidence="25" type="ORF">GCM10009825_03420</name>
</gene>
<dbReference type="EC" id="6.5.1.1" evidence="2"/>
<dbReference type="InterPro" id="IPR012340">
    <property type="entry name" value="NA-bd_OB-fold"/>
</dbReference>
<feature type="compositionally biased region" description="Pro residues" evidence="23">
    <location>
        <begin position="530"/>
        <end position="545"/>
    </location>
</feature>
<evidence type="ECO:0000256" key="4">
    <source>
        <dbReference type="ARBA" id="ARBA00022679"/>
    </source>
</evidence>